<accession>A0A1G1XZD6</accession>
<protein>
    <recommendedName>
        <fullName evidence="5">Glycosyltransferase subfamily 4-like N-terminal domain-containing protein</fullName>
    </recommendedName>
</protein>
<evidence type="ECO:0000259" key="1">
    <source>
        <dbReference type="Pfam" id="PF00534"/>
    </source>
</evidence>
<dbReference type="InterPro" id="IPR001296">
    <property type="entry name" value="Glyco_trans_1"/>
</dbReference>
<dbReference type="AlphaFoldDB" id="A0A1G1XZD6"/>
<dbReference type="InterPro" id="IPR028098">
    <property type="entry name" value="Glyco_trans_4-like_N"/>
</dbReference>
<feature type="domain" description="Glycosyl transferase family 1" evidence="1">
    <location>
        <begin position="220"/>
        <end position="370"/>
    </location>
</feature>
<dbReference type="CDD" id="cd03814">
    <property type="entry name" value="GT4-like"/>
    <property type="match status" value="1"/>
</dbReference>
<proteinExistence type="predicted"/>
<feature type="domain" description="Glycosyltransferase subfamily 4-like N-terminal" evidence="2">
    <location>
        <begin position="28"/>
        <end position="211"/>
    </location>
</feature>
<dbReference type="Proteomes" id="UP000178930">
    <property type="component" value="Unassembled WGS sequence"/>
</dbReference>
<dbReference type="PANTHER" id="PTHR45947:SF3">
    <property type="entry name" value="SULFOQUINOVOSYL TRANSFERASE SQD2"/>
    <property type="match status" value="1"/>
</dbReference>
<evidence type="ECO:0000259" key="2">
    <source>
        <dbReference type="Pfam" id="PF13439"/>
    </source>
</evidence>
<dbReference type="EMBL" id="MHIB01000003">
    <property type="protein sequence ID" value="OGY45331.1"/>
    <property type="molecule type" value="Genomic_DNA"/>
</dbReference>
<evidence type="ECO:0000313" key="3">
    <source>
        <dbReference type="EMBL" id="OGY45331.1"/>
    </source>
</evidence>
<name>A0A1G1XZD6_9BACT</name>
<dbReference type="Pfam" id="PF00534">
    <property type="entry name" value="Glycos_transf_1"/>
    <property type="match status" value="1"/>
</dbReference>
<gene>
    <name evidence="3" type="ORF">A2729_00645</name>
</gene>
<comment type="caution">
    <text evidence="3">The sequence shown here is derived from an EMBL/GenBank/DDBJ whole genome shotgun (WGS) entry which is preliminary data.</text>
</comment>
<dbReference type="Gene3D" id="3.40.50.2000">
    <property type="entry name" value="Glycogen Phosphorylase B"/>
    <property type="match status" value="2"/>
</dbReference>
<dbReference type="STRING" id="1797532.A2729_00645"/>
<reference evidence="3 4" key="1">
    <citation type="journal article" date="2016" name="Nat. Commun.">
        <title>Thousands of microbial genomes shed light on interconnected biogeochemical processes in an aquifer system.</title>
        <authorList>
            <person name="Anantharaman K."/>
            <person name="Brown C.T."/>
            <person name="Hug L.A."/>
            <person name="Sharon I."/>
            <person name="Castelle C.J."/>
            <person name="Probst A.J."/>
            <person name="Thomas B.C."/>
            <person name="Singh A."/>
            <person name="Wilkins M.J."/>
            <person name="Karaoz U."/>
            <person name="Brodie E.L."/>
            <person name="Williams K.H."/>
            <person name="Hubbard S.S."/>
            <person name="Banfield J.F."/>
        </authorList>
    </citation>
    <scope>NUCLEOTIDE SEQUENCE [LARGE SCALE GENOMIC DNA]</scope>
</reference>
<organism evidence="3 4">
    <name type="scientific">Candidatus Buchananbacteria bacterium RIFCSPHIGHO2_01_FULL_39_14</name>
    <dbReference type="NCBI Taxonomy" id="1797532"/>
    <lineage>
        <taxon>Bacteria</taxon>
        <taxon>Candidatus Buchananiibacteriota</taxon>
    </lineage>
</organism>
<dbReference type="Pfam" id="PF13439">
    <property type="entry name" value="Glyco_transf_4"/>
    <property type="match status" value="1"/>
</dbReference>
<dbReference type="SUPFAM" id="SSF53756">
    <property type="entry name" value="UDP-Glycosyltransferase/glycogen phosphorylase"/>
    <property type="match status" value="1"/>
</dbReference>
<dbReference type="GO" id="GO:0016757">
    <property type="term" value="F:glycosyltransferase activity"/>
    <property type="evidence" value="ECO:0007669"/>
    <property type="project" value="InterPro"/>
</dbReference>
<evidence type="ECO:0008006" key="5">
    <source>
        <dbReference type="Google" id="ProtNLM"/>
    </source>
</evidence>
<dbReference type="InterPro" id="IPR050194">
    <property type="entry name" value="Glycosyltransferase_grp1"/>
</dbReference>
<sequence length="397" mass="45169">MPENKFFEKTKSNFAGKIALITDTYFAVNGVSRTYQELAIYCRRKNIQLDIFTLGRKENHQKKGTVNIYQLASVWPVKYYYDLPPFDARIISPGLKEKLTKGNYDLIHLATPGSLGIAARIIFAHQPIPKIGVFHTLLADYAQNWLTINLKKLSLTFLSPLGEMSQGLVWRFLKWFYAKTDLVLAPSREVQKKLKFLDRPLDLFPRGVDTKIFNPVWQNQRLKSKKPVALYVGRLSLEKNLDLLVEVWKNRKNVDLWLVGDGPYKTGLMKQLPQAKFWGYLTGKKLSQVYASADFFVFPSVTDTFGNAVLEAQASGLPVIVTDVGGPKELVKNKINGLIVKPNITAFTEAISQFIQHSDQRKIMGQNARNTALSRDWDKAFGQLIKIYQKMCEASLD</sequence>
<evidence type="ECO:0000313" key="4">
    <source>
        <dbReference type="Proteomes" id="UP000178930"/>
    </source>
</evidence>
<dbReference type="PANTHER" id="PTHR45947">
    <property type="entry name" value="SULFOQUINOVOSYL TRANSFERASE SQD2"/>
    <property type="match status" value="1"/>
</dbReference>